<organism evidence="2 3">
    <name type="scientific">Cupriavidus oxalaticus</name>
    <dbReference type="NCBI Taxonomy" id="96344"/>
    <lineage>
        <taxon>Bacteria</taxon>
        <taxon>Pseudomonadati</taxon>
        <taxon>Pseudomonadota</taxon>
        <taxon>Betaproteobacteria</taxon>
        <taxon>Burkholderiales</taxon>
        <taxon>Burkholderiaceae</taxon>
        <taxon>Cupriavidus</taxon>
    </lineage>
</organism>
<dbReference type="AlphaFoldDB" id="A0A5P3VIC9"/>
<evidence type="ECO:0000313" key="2">
    <source>
        <dbReference type="EMBL" id="QEZ45698.1"/>
    </source>
</evidence>
<protein>
    <submittedName>
        <fullName evidence="2">Uncharacterized protein</fullName>
    </submittedName>
</protein>
<dbReference type="RefSeq" id="WP_151071180.1">
    <property type="nucleotide sequence ID" value="NZ_CP032519.1"/>
</dbReference>
<dbReference type="Proteomes" id="UP000325743">
    <property type="component" value="Chromosome 2"/>
</dbReference>
<gene>
    <name evidence="2" type="ORF">D2917_15335</name>
</gene>
<dbReference type="EMBL" id="CP032519">
    <property type="protein sequence ID" value="QEZ45698.1"/>
    <property type="molecule type" value="Genomic_DNA"/>
</dbReference>
<feature type="coiled-coil region" evidence="1">
    <location>
        <begin position="37"/>
        <end position="64"/>
    </location>
</feature>
<name>A0A5P3VIC9_9BURK</name>
<keyword evidence="1" id="KW-0175">Coiled coil</keyword>
<evidence type="ECO:0000256" key="1">
    <source>
        <dbReference type="SAM" id="Coils"/>
    </source>
</evidence>
<proteinExistence type="predicted"/>
<reference evidence="2 3" key="1">
    <citation type="submission" date="2018-09" db="EMBL/GenBank/DDBJ databases">
        <title>Complete genome sequence of Cupriavidus oxalaticus T2, a bacterium capable of phenol tolerance and degradation.</title>
        <authorList>
            <person name="Yan J."/>
        </authorList>
    </citation>
    <scope>NUCLEOTIDE SEQUENCE [LARGE SCALE GENOMIC DNA]</scope>
    <source>
        <strain evidence="2 3">T2</strain>
    </source>
</reference>
<sequence length="97" mass="11013">MTKRFADDLDEDMLAQLVFEGARMESDSLAKQVRTALEKRDKSIAELRAELAALHSEVKALKSDMRKRAALSDEAHRCSLVRERAQEAEARLTRIGR</sequence>
<evidence type="ECO:0000313" key="3">
    <source>
        <dbReference type="Proteomes" id="UP000325743"/>
    </source>
</evidence>
<accession>A0A5P3VIC9</accession>